<sequence>MNGPNYLERAETILAQWLGELTRPQANRINVAIEAADLLPAIHALVDARWGYLAAITGLDPGEATGALWVLYHFAEGAAVVTLQVTVPREQPVVPTIRDLIPLAGIYEQELGEVLGVGISGAPVGGRLFLPDDWPDDVYPLRKEFQPA</sequence>
<comment type="similarity">
    <text evidence="1">Belongs to the complex I 30 kDa subunit family.</text>
</comment>
<reference evidence="3" key="1">
    <citation type="submission" date="2016-01" db="EMBL/GenBank/DDBJ databases">
        <authorList>
            <person name="Mcilroy J.S."/>
            <person name="Karst M S."/>
            <person name="Albertsen M."/>
        </authorList>
    </citation>
    <scope>NUCLEOTIDE SEQUENCE</scope>
    <source>
        <strain evidence="3">Cfx-K</strain>
    </source>
</reference>
<dbReference type="InterPro" id="IPR001268">
    <property type="entry name" value="NADH_UbQ_OxRdtase_30kDa_su"/>
</dbReference>
<dbReference type="EMBL" id="LN890655">
    <property type="protein sequence ID" value="CUS02141.2"/>
    <property type="molecule type" value="Genomic_DNA"/>
</dbReference>
<protein>
    <submittedName>
        <fullName evidence="3">NADH dehydrogenase-like</fullName>
    </submittedName>
</protein>
<dbReference type="PANTHER" id="PTHR10884">
    <property type="entry name" value="NADH DEHYDROGENASE UBIQUINONE IRON-SULFUR PROTEIN 3"/>
    <property type="match status" value="1"/>
</dbReference>
<proteinExistence type="inferred from homology"/>
<evidence type="ECO:0000313" key="3">
    <source>
        <dbReference type="EMBL" id="CUS02141.2"/>
    </source>
</evidence>
<feature type="domain" description="NADH:ubiquinone oxidoreductase 30kDa subunit" evidence="2">
    <location>
        <begin position="32"/>
        <end position="146"/>
    </location>
</feature>
<evidence type="ECO:0000313" key="4">
    <source>
        <dbReference type="Proteomes" id="UP000215027"/>
    </source>
</evidence>
<dbReference type="Proteomes" id="UP000215027">
    <property type="component" value="Chromosome I"/>
</dbReference>
<dbReference type="PANTHER" id="PTHR10884:SF14">
    <property type="entry name" value="NADH DEHYDROGENASE [UBIQUINONE] IRON-SULFUR PROTEIN 3, MITOCHONDRIAL"/>
    <property type="match status" value="1"/>
</dbReference>
<dbReference type="OrthoDB" id="162176at2"/>
<keyword evidence="4" id="KW-1185">Reference proteome</keyword>
<dbReference type="AlphaFoldDB" id="A0A160SXR9"/>
<dbReference type="SUPFAM" id="SSF143243">
    <property type="entry name" value="Nqo5-like"/>
    <property type="match status" value="1"/>
</dbReference>
<accession>A0A160SXR9</accession>
<dbReference type="Pfam" id="PF00329">
    <property type="entry name" value="Complex1_30kDa"/>
    <property type="match status" value="1"/>
</dbReference>
<dbReference type="RefSeq" id="WP_095041791.1">
    <property type="nucleotide sequence ID" value="NZ_LN890655.1"/>
</dbReference>
<gene>
    <name evidence="3" type="ORF">CFX0092_A0260</name>
</gene>
<name>A0A160SXR9_9CHLR</name>
<dbReference type="InterPro" id="IPR037232">
    <property type="entry name" value="NADH_quin_OxRdtase_su_C/D-like"/>
</dbReference>
<organism evidence="3 4">
    <name type="scientific">Candidatus Promineifilum breve</name>
    <dbReference type="NCBI Taxonomy" id="1806508"/>
    <lineage>
        <taxon>Bacteria</taxon>
        <taxon>Bacillati</taxon>
        <taxon>Chloroflexota</taxon>
        <taxon>Ardenticatenia</taxon>
        <taxon>Candidatus Promineifilales</taxon>
        <taxon>Candidatus Promineifilaceae</taxon>
        <taxon>Candidatus Promineifilum</taxon>
    </lineage>
</organism>
<dbReference type="KEGG" id="pbf:CFX0092_A0260"/>
<dbReference type="Gene3D" id="3.30.460.80">
    <property type="entry name" value="NADH:ubiquinone oxidoreductase, 30kDa subunit"/>
    <property type="match status" value="1"/>
</dbReference>
<evidence type="ECO:0000256" key="1">
    <source>
        <dbReference type="ARBA" id="ARBA00007569"/>
    </source>
</evidence>
<evidence type="ECO:0000259" key="2">
    <source>
        <dbReference type="Pfam" id="PF00329"/>
    </source>
</evidence>
<dbReference type="GO" id="GO:0008137">
    <property type="term" value="F:NADH dehydrogenase (ubiquinone) activity"/>
    <property type="evidence" value="ECO:0007669"/>
    <property type="project" value="InterPro"/>
</dbReference>